<dbReference type="STRING" id="1480615.AWJ14_19770"/>
<dbReference type="OrthoDB" id="7510199at2"/>
<keyword evidence="3 8" id="KW-0479">Metal-binding</keyword>
<dbReference type="InterPro" id="IPR000923">
    <property type="entry name" value="BlueCu_1"/>
</dbReference>
<evidence type="ECO:0000256" key="7">
    <source>
        <dbReference type="NCBIfam" id="TIGR02375"/>
    </source>
</evidence>
<keyword evidence="5" id="KW-0249">Electron transport</keyword>
<evidence type="ECO:0000256" key="4">
    <source>
        <dbReference type="ARBA" id="ARBA00022764"/>
    </source>
</evidence>
<dbReference type="AlphaFoldDB" id="A0A1C1YS11"/>
<proteinExistence type="predicted"/>
<feature type="binding site" evidence="8">
    <location>
        <position position="102"/>
    </location>
    <ligand>
        <name>Cu cation</name>
        <dbReference type="ChEBI" id="CHEBI:23378"/>
    </ligand>
</feature>
<dbReference type="InterPro" id="IPR008972">
    <property type="entry name" value="Cupredoxin"/>
</dbReference>
<evidence type="ECO:0000256" key="8">
    <source>
        <dbReference type="PIRSR" id="PIRSR602386-1"/>
    </source>
</evidence>
<dbReference type="GO" id="GO:0005507">
    <property type="term" value="F:copper ion binding"/>
    <property type="evidence" value="ECO:0007669"/>
    <property type="project" value="UniProtKB-UniRule"/>
</dbReference>
<keyword evidence="4" id="KW-0574">Periplasm</keyword>
<organism evidence="11 12">
    <name type="scientific">Hoeflea olei</name>
    <dbReference type="NCBI Taxonomy" id="1480615"/>
    <lineage>
        <taxon>Bacteria</taxon>
        <taxon>Pseudomonadati</taxon>
        <taxon>Pseudomonadota</taxon>
        <taxon>Alphaproteobacteria</taxon>
        <taxon>Hyphomicrobiales</taxon>
        <taxon>Rhizobiaceae</taxon>
        <taxon>Hoeflea</taxon>
    </lineage>
</organism>
<feature type="binding site" evidence="8">
    <location>
        <position position="99"/>
    </location>
    <ligand>
        <name>Cu cation</name>
        <dbReference type="ChEBI" id="CHEBI:23378"/>
    </ligand>
</feature>
<dbReference type="PRINTS" id="PR00155">
    <property type="entry name" value="AMICYANIN"/>
</dbReference>
<evidence type="ECO:0000313" key="12">
    <source>
        <dbReference type="Proteomes" id="UP000094795"/>
    </source>
</evidence>
<evidence type="ECO:0000256" key="2">
    <source>
        <dbReference type="ARBA" id="ARBA00022448"/>
    </source>
</evidence>
<keyword evidence="2" id="KW-0813">Transport</keyword>
<dbReference type="Pfam" id="PF00127">
    <property type="entry name" value="Copper-bind"/>
    <property type="match status" value="1"/>
</dbReference>
<evidence type="ECO:0000259" key="10">
    <source>
        <dbReference type="Pfam" id="PF00127"/>
    </source>
</evidence>
<gene>
    <name evidence="11" type="ORF">AWJ14_19770</name>
</gene>
<evidence type="ECO:0000256" key="9">
    <source>
        <dbReference type="SAM" id="SignalP"/>
    </source>
</evidence>
<keyword evidence="9" id="KW-0732">Signal</keyword>
<dbReference type="NCBIfam" id="TIGR02375">
    <property type="entry name" value="pseudoazurin"/>
    <property type="match status" value="1"/>
</dbReference>
<evidence type="ECO:0000313" key="11">
    <source>
        <dbReference type="EMBL" id="OCW56332.1"/>
    </source>
</evidence>
<evidence type="ECO:0000256" key="5">
    <source>
        <dbReference type="ARBA" id="ARBA00022982"/>
    </source>
</evidence>
<dbReference type="InterPro" id="IPR001235">
    <property type="entry name" value="Copper_blue_Plastocyanin"/>
</dbReference>
<dbReference type="EMBL" id="LQZT01000042">
    <property type="protein sequence ID" value="OCW56332.1"/>
    <property type="molecule type" value="Genomic_DNA"/>
</dbReference>
<dbReference type="PRINTS" id="PR00156">
    <property type="entry name" value="COPPERBLUE"/>
</dbReference>
<evidence type="ECO:0000256" key="3">
    <source>
        <dbReference type="ARBA" id="ARBA00022723"/>
    </source>
</evidence>
<name>A0A1C1YS11_9HYPH</name>
<dbReference type="GO" id="GO:0009055">
    <property type="term" value="F:electron transfer activity"/>
    <property type="evidence" value="ECO:0007669"/>
    <property type="project" value="InterPro"/>
</dbReference>
<protein>
    <recommendedName>
        <fullName evidence="7">Pseudoazurin</fullName>
    </recommendedName>
</protein>
<reference evidence="11 12" key="1">
    <citation type="submission" date="2015-12" db="EMBL/GenBank/DDBJ databases">
        <authorList>
            <person name="Shamseldin A."/>
            <person name="Moawad H."/>
            <person name="Abd El-Rahim W.M."/>
            <person name="Sadowsky M.J."/>
        </authorList>
    </citation>
    <scope>NUCLEOTIDE SEQUENCE [LARGE SCALE GENOMIC DNA]</scope>
    <source>
        <strain evidence="11 12">JC234</strain>
    </source>
</reference>
<feature type="signal peptide" evidence="9">
    <location>
        <begin position="1"/>
        <end position="21"/>
    </location>
</feature>
<feature type="binding site" evidence="8">
    <location>
        <position position="107"/>
    </location>
    <ligand>
        <name>Cu cation</name>
        <dbReference type="ChEBI" id="CHEBI:23378"/>
    </ligand>
</feature>
<dbReference type="InterPro" id="IPR012745">
    <property type="entry name" value="Pseudoazurin"/>
</dbReference>
<sequence length="145" mass="15520">MLRTLASALLLATLVGGTALAETVEVRMLNKSGKETMVFEPAFVRIAKGDTIKFVPEDKGHNAESIDGMLPDGAEPFKGKLGKEVEVTFVTPGLYGVECKPHFAMGMVMTVAVGDVTAAPDDFLAGRIPPKAKKRFEDQLANLNN</sequence>
<comment type="cofactor">
    <cofactor evidence="8">
        <name>Cu cation</name>
        <dbReference type="ChEBI" id="CHEBI:23378"/>
    </cofactor>
    <text evidence="8">Binds 1 copper ion per subunit.</text>
</comment>
<dbReference type="Proteomes" id="UP000094795">
    <property type="component" value="Unassembled WGS sequence"/>
</dbReference>
<feature type="domain" description="Blue (type 1) copper" evidence="10">
    <location>
        <begin position="27"/>
        <end position="113"/>
    </location>
</feature>
<feature type="chain" id="PRO_5008656467" description="Pseudoazurin" evidence="9">
    <location>
        <begin position="22"/>
        <end position="145"/>
    </location>
</feature>
<comment type="subcellular location">
    <subcellularLocation>
        <location evidence="1">Periplasm</location>
    </subcellularLocation>
</comment>
<evidence type="ECO:0000256" key="6">
    <source>
        <dbReference type="ARBA" id="ARBA00023008"/>
    </source>
</evidence>
<keyword evidence="12" id="KW-1185">Reference proteome</keyword>
<dbReference type="RefSeq" id="WP_066182330.1">
    <property type="nucleotide sequence ID" value="NZ_LQZT01000042.1"/>
</dbReference>
<dbReference type="Gene3D" id="2.60.40.420">
    <property type="entry name" value="Cupredoxins - blue copper proteins"/>
    <property type="match status" value="1"/>
</dbReference>
<accession>A0A1C1YS11</accession>
<keyword evidence="6 8" id="KW-0186">Copper</keyword>
<dbReference type="InterPro" id="IPR002386">
    <property type="entry name" value="Amicyanin/Pseudoazurin"/>
</dbReference>
<comment type="caution">
    <text evidence="11">The sequence shown here is derived from an EMBL/GenBank/DDBJ whole genome shotgun (WGS) entry which is preliminary data.</text>
</comment>
<dbReference type="GO" id="GO:0042597">
    <property type="term" value="C:periplasmic space"/>
    <property type="evidence" value="ECO:0007669"/>
    <property type="project" value="UniProtKB-SubCell"/>
</dbReference>
<feature type="binding site" evidence="8">
    <location>
        <position position="61"/>
    </location>
    <ligand>
        <name>Cu cation</name>
        <dbReference type="ChEBI" id="CHEBI:23378"/>
    </ligand>
</feature>
<dbReference type="CDD" id="cd04218">
    <property type="entry name" value="Pseudoazurin"/>
    <property type="match status" value="1"/>
</dbReference>
<evidence type="ECO:0000256" key="1">
    <source>
        <dbReference type="ARBA" id="ARBA00004418"/>
    </source>
</evidence>
<dbReference type="SUPFAM" id="SSF49503">
    <property type="entry name" value="Cupredoxins"/>
    <property type="match status" value="1"/>
</dbReference>